<evidence type="ECO:0000313" key="2">
    <source>
        <dbReference type="Proteomes" id="UP000192520"/>
    </source>
</evidence>
<proteinExistence type="predicted"/>
<reference evidence="2" key="1">
    <citation type="submission" date="2017-03" db="EMBL/GenBank/DDBJ databases">
        <title>Novel pathways for hydrocarbon cycling and metabolic interdependencies in hydrothermal sediment communities.</title>
        <authorList>
            <person name="Dombrowski N."/>
            <person name="Seitz K."/>
            <person name="Teske A."/>
            <person name="Baker B."/>
        </authorList>
    </citation>
    <scope>NUCLEOTIDE SEQUENCE [LARGE SCALE GENOMIC DNA]</scope>
</reference>
<dbReference type="AlphaFoldDB" id="A0A1W9NZR4"/>
<name>A0A1W9NZR4_UNCC3</name>
<dbReference type="Proteomes" id="UP000192520">
    <property type="component" value="Unassembled WGS sequence"/>
</dbReference>
<sequence length="102" mass="11450">MDDAVLGRIYEIINAGFAVGIDKFRPLGSKPLILGQRLAEIMQYIRWRGGSIHLLTSAYTTEHIDELLDLLVPNGAVFASLDRPRETHSQAIQPDILHSQKR</sequence>
<accession>A0A1W9NZR4</accession>
<comment type="caution">
    <text evidence="1">The sequence shown here is derived from an EMBL/GenBank/DDBJ whole genome shotgun (WGS) entry which is preliminary data.</text>
</comment>
<protein>
    <submittedName>
        <fullName evidence="1">Uncharacterized protein</fullName>
    </submittedName>
</protein>
<evidence type="ECO:0000313" key="1">
    <source>
        <dbReference type="EMBL" id="OQX51579.1"/>
    </source>
</evidence>
<dbReference type="EMBL" id="MZGJ01000001">
    <property type="protein sequence ID" value="OQX51579.1"/>
    <property type="molecule type" value="Genomic_DNA"/>
</dbReference>
<organism evidence="1 2">
    <name type="scientific">candidate division CPR3 bacterium 4484_211</name>
    <dbReference type="NCBI Taxonomy" id="1968527"/>
    <lineage>
        <taxon>Bacteria</taxon>
        <taxon>Bacteria division CPR3</taxon>
    </lineage>
</organism>
<gene>
    <name evidence="1" type="ORF">B5M47_00060</name>
</gene>